<organism evidence="5 6">
    <name type="scientific">Bodo saltans</name>
    <name type="common">Flagellated protozoan</name>
    <dbReference type="NCBI Taxonomy" id="75058"/>
    <lineage>
        <taxon>Eukaryota</taxon>
        <taxon>Discoba</taxon>
        <taxon>Euglenozoa</taxon>
        <taxon>Kinetoplastea</taxon>
        <taxon>Metakinetoplastina</taxon>
        <taxon>Eubodonida</taxon>
        <taxon>Bodonidae</taxon>
        <taxon>Bodo</taxon>
    </lineage>
</organism>
<feature type="region of interest" description="Disordered" evidence="3">
    <location>
        <begin position="62"/>
        <end position="83"/>
    </location>
</feature>
<keyword evidence="1" id="KW-0732">Signal</keyword>
<accession>A0A0S4JHT1</accession>
<dbReference type="InterPro" id="IPR036607">
    <property type="entry name" value="PRKCSH"/>
</dbReference>
<keyword evidence="6" id="KW-1185">Reference proteome</keyword>
<dbReference type="InterPro" id="IPR039794">
    <property type="entry name" value="Gtb1-like"/>
</dbReference>
<dbReference type="Pfam" id="PF13015">
    <property type="entry name" value="PRKCSH_1"/>
    <property type="match status" value="1"/>
</dbReference>
<dbReference type="PROSITE" id="PS51914">
    <property type="entry name" value="MRH"/>
    <property type="match status" value="1"/>
</dbReference>
<dbReference type="OMA" id="RICHAEG"/>
<dbReference type="PANTHER" id="PTHR12630">
    <property type="entry name" value="N-LINKED OLIGOSACCHARIDE PROCESSING"/>
    <property type="match status" value="1"/>
</dbReference>
<evidence type="ECO:0000256" key="2">
    <source>
        <dbReference type="ARBA" id="ARBA00023157"/>
    </source>
</evidence>
<proteinExistence type="predicted"/>
<dbReference type="PANTHER" id="PTHR12630:SF1">
    <property type="entry name" value="GLUCOSIDASE 2 SUBUNIT BETA"/>
    <property type="match status" value="1"/>
</dbReference>
<feature type="region of interest" description="Disordered" evidence="3">
    <location>
        <begin position="1"/>
        <end position="23"/>
    </location>
</feature>
<protein>
    <submittedName>
        <fullName evidence="5">Glucosidase II beta subunit, putative</fullName>
    </submittedName>
</protein>
<dbReference type="VEuPathDB" id="TriTrypDB:BSAL_23680"/>
<dbReference type="InterPro" id="IPR044865">
    <property type="entry name" value="MRH_dom"/>
</dbReference>
<evidence type="ECO:0000256" key="3">
    <source>
        <dbReference type="SAM" id="MobiDB-lite"/>
    </source>
</evidence>
<dbReference type="Gene3D" id="2.70.130.10">
    <property type="entry name" value="Mannose-6-phosphate receptor binding domain"/>
    <property type="match status" value="1"/>
</dbReference>
<dbReference type="AlphaFoldDB" id="A0A0S4JHT1"/>
<feature type="compositionally biased region" description="Polar residues" evidence="3">
    <location>
        <begin position="10"/>
        <end position="23"/>
    </location>
</feature>
<evidence type="ECO:0000313" key="6">
    <source>
        <dbReference type="Proteomes" id="UP000051952"/>
    </source>
</evidence>
<dbReference type="GO" id="GO:0006491">
    <property type="term" value="P:N-glycan processing"/>
    <property type="evidence" value="ECO:0007669"/>
    <property type="project" value="TreeGrafter"/>
</dbReference>
<evidence type="ECO:0000259" key="4">
    <source>
        <dbReference type="PROSITE" id="PS51914"/>
    </source>
</evidence>
<reference evidence="6" key="1">
    <citation type="submission" date="2015-09" db="EMBL/GenBank/DDBJ databases">
        <authorList>
            <consortium name="Pathogen Informatics"/>
        </authorList>
    </citation>
    <scope>NUCLEOTIDE SEQUENCE [LARGE SCALE GENOMIC DNA]</scope>
    <source>
        <strain evidence="6">Lake Konstanz</strain>
    </source>
</reference>
<gene>
    <name evidence="5" type="ORF">BSAL_23680</name>
</gene>
<feature type="region of interest" description="Disordered" evidence="3">
    <location>
        <begin position="339"/>
        <end position="359"/>
    </location>
</feature>
<feature type="domain" description="MRH" evidence="4">
    <location>
        <begin position="402"/>
        <end position="627"/>
    </location>
</feature>
<dbReference type="GO" id="GO:0017177">
    <property type="term" value="C:glucosidase II complex"/>
    <property type="evidence" value="ECO:0007669"/>
    <property type="project" value="TreeGrafter"/>
</dbReference>
<evidence type="ECO:0000313" key="5">
    <source>
        <dbReference type="EMBL" id="CUG89841.1"/>
    </source>
</evidence>
<dbReference type="Proteomes" id="UP000051952">
    <property type="component" value="Unassembled WGS sequence"/>
</dbReference>
<name>A0A0S4JHT1_BODSA</name>
<dbReference type="InterPro" id="IPR009011">
    <property type="entry name" value="Man6P_isomerase_rcpt-bd_dom_sf"/>
</dbReference>
<sequence>MAKAAKVQPQPRQASSANKRATTSSSLRKNALTLVVVLAVVAYPFVEDVSRWLKTTDDSAATTTPDTVVVSSSRSSSQTTTTAPSNTIVLAAGSTFRCGDRVIGWEVVADDNGQQATQKKLLRVAPAKGEALSSDHAAATVVPIEYVDDNYCDCADGSDEPFSAGCSSGGQLVAYQSVTTLSAARDEHSFHCPLTASVLRGSSPWSTHNILSPSRMNDGVLDCCNLADEKNSYHTGPTATIDNTCAKVKATFNERLQRLRQRYLGSGHKEFKNRALHGSTVFRVQFEQNFTRDAAQFQEWSGQYEAFMTSLQARIKAQQQFQRNQQQNAAAAAFLRQQNGGEAVQENEEQQAPPAPVSQDEINHAQQLRQYEQQRSAELRSRQALIQSRGLGKYSEYFALFGKCFNFTVHEKILKGGSANPEQYNAYFKVCPFISILQRTETPEVLDSLSRLAASAPELQKLQLEEKDATAALKAAGGEGAVVEDEGFQDCSDAVDATTGLPVAPRCLRRHNIRHLQAVVQKDQETSKFTVVGQWAGFLPDAFDNITALDVLERFRYGIAPEVAGAVPNETPFLVHQYTHGEPCWNGPTRSAAFVFECDSVDRVLKIVENGMCRYEVLFGSPSACNDDVAKLVTSRVEAAARSQRG</sequence>
<keyword evidence="2" id="KW-1015">Disulfide bond</keyword>
<dbReference type="EMBL" id="CYKH01001773">
    <property type="protein sequence ID" value="CUG89841.1"/>
    <property type="molecule type" value="Genomic_DNA"/>
</dbReference>
<dbReference type="OrthoDB" id="28322at2759"/>
<dbReference type="SUPFAM" id="SSF50911">
    <property type="entry name" value="Mannose 6-phosphate receptor domain"/>
    <property type="match status" value="1"/>
</dbReference>
<evidence type="ECO:0000256" key="1">
    <source>
        <dbReference type="ARBA" id="ARBA00022729"/>
    </source>
</evidence>